<name>A0A9P9WIE2_9PEZI</name>
<dbReference type="GO" id="GO:0003700">
    <property type="term" value="F:DNA-binding transcription factor activity"/>
    <property type="evidence" value="ECO:0007669"/>
    <property type="project" value="TreeGrafter"/>
</dbReference>
<organism evidence="3 4">
    <name type="scientific">Neoarthrinium moseri</name>
    <dbReference type="NCBI Taxonomy" id="1658444"/>
    <lineage>
        <taxon>Eukaryota</taxon>
        <taxon>Fungi</taxon>
        <taxon>Dikarya</taxon>
        <taxon>Ascomycota</taxon>
        <taxon>Pezizomycotina</taxon>
        <taxon>Sordariomycetes</taxon>
        <taxon>Xylariomycetidae</taxon>
        <taxon>Amphisphaeriales</taxon>
        <taxon>Apiosporaceae</taxon>
        <taxon>Neoarthrinium</taxon>
    </lineage>
</organism>
<evidence type="ECO:0000256" key="1">
    <source>
        <dbReference type="ARBA" id="ARBA00004123"/>
    </source>
</evidence>
<evidence type="ECO:0008006" key="5">
    <source>
        <dbReference type="Google" id="ProtNLM"/>
    </source>
</evidence>
<dbReference type="Proteomes" id="UP000829685">
    <property type="component" value="Unassembled WGS sequence"/>
</dbReference>
<gene>
    <name evidence="3" type="ORF">JX265_008171</name>
</gene>
<keyword evidence="2" id="KW-0539">Nucleus</keyword>
<proteinExistence type="predicted"/>
<dbReference type="AlphaFoldDB" id="A0A9P9WIE2"/>
<evidence type="ECO:0000256" key="2">
    <source>
        <dbReference type="ARBA" id="ARBA00023242"/>
    </source>
</evidence>
<accession>A0A9P9WIE2</accession>
<comment type="caution">
    <text evidence="3">The sequence shown here is derived from an EMBL/GenBank/DDBJ whole genome shotgun (WGS) entry which is preliminary data.</text>
</comment>
<evidence type="ECO:0000313" key="3">
    <source>
        <dbReference type="EMBL" id="KAI1865124.1"/>
    </source>
</evidence>
<dbReference type="PANTHER" id="PTHR37534">
    <property type="entry name" value="TRANSCRIPTIONAL ACTIVATOR PROTEIN UGA3"/>
    <property type="match status" value="1"/>
</dbReference>
<dbReference type="EMBL" id="JAFIMR010000022">
    <property type="protein sequence ID" value="KAI1865124.1"/>
    <property type="molecule type" value="Genomic_DNA"/>
</dbReference>
<dbReference type="InterPro" id="IPR021858">
    <property type="entry name" value="Fun_TF"/>
</dbReference>
<evidence type="ECO:0000313" key="4">
    <source>
        <dbReference type="Proteomes" id="UP000829685"/>
    </source>
</evidence>
<protein>
    <recommendedName>
        <fullName evidence="5">Acriflavine sensitivity control protein acr-2</fullName>
    </recommendedName>
</protein>
<dbReference type="Pfam" id="PF11951">
    <property type="entry name" value="Fungal_trans_2"/>
    <property type="match status" value="1"/>
</dbReference>
<dbReference type="GO" id="GO:0000976">
    <property type="term" value="F:transcription cis-regulatory region binding"/>
    <property type="evidence" value="ECO:0007669"/>
    <property type="project" value="TreeGrafter"/>
</dbReference>
<reference evidence="3" key="1">
    <citation type="submission" date="2021-03" db="EMBL/GenBank/DDBJ databases">
        <title>Revisited historic fungal species revealed as producer of novel bioactive compounds through whole genome sequencing and comparative genomics.</title>
        <authorList>
            <person name="Vignolle G.A."/>
            <person name="Hochenegger N."/>
            <person name="Mach R.L."/>
            <person name="Mach-Aigner A.R."/>
            <person name="Javad Rahimi M."/>
            <person name="Salim K.A."/>
            <person name="Chan C.M."/>
            <person name="Lim L.B.L."/>
            <person name="Cai F."/>
            <person name="Druzhinina I.S."/>
            <person name="U'Ren J.M."/>
            <person name="Derntl C."/>
        </authorList>
    </citation>
    <scope>NUCLEOTIDE SEQUENCE</scope>
    <source>
        <strain evidence="3">TUCIM 5799</strain>
    </source>
</reference>
<dbReference type="GO" id="GO:0045944">
    <property type="term" value="P:positive regulation of transcription by RNA polymerase II"/>
    <property type="evidence" value="ECO:0007669"/>
    <property type="project" value="TreeGrafter"/>
</dbReference>
<keyword evidence="4" id="KW-1185">Reference proteome</keyword>
<dbReference type="GO" id="GO:0005634">
    <property type="term" value="C:nucleus"/>
    <property type="evidence" value="ECO:0007669"/>
    <property type="project" value="UniProtKB-SubCell"/>
</dbReference>
<comment type="subcellular location">
    <subcellularLocation>
        <location evidence="1">Nucleus</location>
    </subcellularLocation>
</comment>
<dbReference type="PANTHER" id="PTHR37534:SF51">
    <property type="entry name" value="ACRIFLAVINE SENSITIVITY CONTROL PROTEIN ACR-2"/>
    <property type="match status" value="1"/>
</dbReference>
<sequence length="429" mass="47500">MHFSNLMRRTTSIHDHSKVATDAIVDALRSRHKAIKALQQVLERHQASNLSAENPDEKDALLATVLFFINFDLIDSGKGGWRTHMKAARALLAAQASNFAPLSRMVEEEVAPTDITPPTAEPCSDVLTTISGRNTRPVLNTSHEIGIRDYIASDSVAYYIWGTTLDCLSKSASRSGGDPVDTADLQHILDRTEANSYHSCPANILLLILRTSRLAKDIYGNGALTPRPEQMDSFMDLLREAQTFDPEAWARAISMANSHVIEADEAEIRVRTCAAATYRATACLYVLLLAPGLQEHIRKKTQYSAGGSELPFLPTAADLTSTILQYLSRIPKSSPLFRYSSWPVFMTGVEANTPESRAWILDRLGAMWEICPWGMMKSAMETLTRVWKVRDGMLEDASDNEQQNDQTGLAVDGNSLVQLRSMGIEFLIV</sequence>